<protein>
    <submittedName>
        <fullName evidence="2">DUF1302 family protein</fullName>
    </submittedName>
</protein>
<comment type="caution">
    <text evidence="2">The sequence shown here is derived from an EMBL/GenBank/DDBJ whole genome shotgun (WGS) entry which is preliminary data.</text>
</comment>
<name>A0ABU4RWA6_9GAMM</name>
<proteinExistence type="predicted"/>
<accession>A0ABU4RWA6</accession>
<feature type="signal peptide" evidence="1">
    <location>
        <begin position="1"/>
        <end position="22"/>
    </location>
</feature>
<dbReference type="Proteomes" id="UP001273505">
    <property type="component" value="Unassembled WGS sequence"/>
</dbReference>
<evidence type="ECO:0000256" key="1">
    <source>
        <dbReference type="SAM" id="SignalP"/>
    </source>
</evidence>
<dbReference type="InterPro" id="IPR010727">
    <property type="entry name" value="DUF1302"/>
</dbReference>
<evidence type="ECO:0000313" key="3">
    <source>
        <dbReference type="Proteomes" id="UP001273505"/>
    </source>
</evidence>
<gene>
    <name evidence="2" type="ORF">SCD92_07300</name>
</gene>
<sequence>MNQIIPTLAVAAAALFSKGIGAQSFFEAIPTETTTEELDLDSPWTHRAWVQQKTGYGWHAPSLPASRDKAALTRTETHLFGEIAWRKNAWRLQASGSIVQGWLPDLEDAGVYSRYTFTTEQHQQRRWHLEMADTFVSWQNDDWWIKAGYQTLAWGESESLKVTDVLARRDQRWPGQEDLEKLRLPVPAVQITWGKQLDLVTIINPLPDRMPAAGDEFDPYADLGQQQPNIAIVEHSDNRPGVALRYRQQWQGLDTQWILADVASYETELETVSAGEKGPVAYVAPWRQQVAGASAQWVSGSWLVRTEQALHFNTKVASADPVAPWQDTRQWRGMLGADYNGINDLVLTAEYSWLYVDNWHSGLAGERYQPAASGRASYTLLNEQLTLEAYAQAVTGGEGSVMRLMVEWQFSDRFSAAVTAIEYNGDHPEDLLYPYRHNDTLLLNLRWGL</sequence>
<feature type="chain" id="PRO_5047337467" evidence="1">
    <location>
        <begin position="23"/>
        <end position="449"/>
    </location>
</feature>
<evidence type="ECO:0000313" key="2">
    <source>
        <dbReference type="EMBL" id="MDX6849160.1"/>
    </source>
</evidence>
<keyword evidence="1" id="KW-0732">Signal</keyword>
<dbReference type="Pfam" id="PF06980">
    <property type="entry name" value="DUF1302"/>
    <property type="match status" value="1"/>
</dbReference>
<dbReference type="RefSeq" id="WP_302722771.1">
    <property type="nucleotide sequence ID" value="NZ_JAULRU010000569.1"/>
</dbReference>
<dbReference type="EMBL" id="JAXAFO010000009">
    <property type="protein sequence ID" value="MDX6849160.1"/>
    <property type="molecule type" value="Genomic_DNA"/>
</dbReference>
<organism evidence="2 3">
    <name type="scientific">Gilvimarinus gilvus</name>
    <dbReference type="NCBI Taxonomy" id="3058038"/>
    <lineage>
        <taxon>Bacteria</taxon>
        <taxon>Pseudomonadati</taxon>
        <taxon>Pseudomonadota</taxon>
        <taxon>Gammaproteobacteria</taxon>
        <taxon>Cellvibrionales</taxon>
        <taxon>Cellvibrionaceae</taxon>
        <taxon>Gilvimarinus</taxon>
    </lineage>
</organism>
<keyword evidence="3" id="KW-1185">Reference proteome</keyword>
<reference evidence="2 3" key="1">
    <citation type="submission" date="2023-11" db="EMBL/GenBank/DDBJ databases">
        <title>Gilvimarinus fulvus sp. nov., isolated from the surface of Kelp.</title>
        <authorList>
            <person name="Sun Y.Y."/>
            <person name="Gong Y."/>
            <person name="Du Z.J."/>
        </authorList>
    </citation>
    <scope>NUCLEOTIDE SEQUENCE [LARGE SCALE GENOMIC DNA]</scope>
    <source>
        <strain evidence="2 3">SDUM040013</strain>
    </source>
</reference>